<keyword evidence="3" id="KW-1185">Reference proteome</keyword>
<dbReference type="Proteomes" id="UP000034029">
    <property type="component" value="Chromosome"/>
</dbReference>
<accession>A0A0F7HKM5</accession>
<name>A0A0F7HKM5_9STAP</name>
<dbReference type="AlphaFoldDB" id="A0A0F7HKM5"/>
<dbReference type="RefSeq" id="WP_046789467.1">
    <property type="nucleotide sequence ID" value="NZ_CP011366.1"/>
</dbReference>
<evidence type="ECO:0000313" key="1">
    <source>
        <dbReference type="EMBL" id="AKG73276.1"/>
    </source>
</evidence>
<dbReference type="EMBL" id="CP011366">
    <property type="protein sequence ID" value="AKG73276.1"/>
    <property type="molecule type" value="Genomic_DNA"/>
</dbReference>
<dbReference type="KEGG" id="shv:AAT16_03015"/>
<reference evidence="3" key="2">
    <citation type="submission" date="2015-04" db="EMBL/GenBank/DDBJ databases">
        <title>Complete genome sequence of Salinicoccus halodurans strain H3B36, isolated from the Qaidam basin of China.</title>
        <authorList>
            <person name="Ma Y."/>
            <person name="Jiang K."/>
            <person name="Xue Y."/>
        </authorList>
    </citation>
    <scope>NUCLEOTIDE SEQUENCE [LARGE SCALE GENOMIC DNA]</scope>
    <source>
        <strain evidence="3">H3B36</strain>
    </source>
</reference>
<evidence type="ECO:0000313" key="2">
    <source>
        <dbReference type="EMBL" id="SFK82994.1"/>
    </source>
</evidence>
<gene>
    <name evidence="1" type="ORF">AAT16_03015</name>
    <name evidence="2" type="ORF">SAMN05216235_1920</name>
</gene>
<evidence type="ECO:0000313" key="3">
    <source>
        <dbReference type="Proteomes" id="UP000034029"/>
    </source>
</evidence>
<dbReference type="InterPro" id="IPR011993">
    <property type="entry name" value="PH-like_dom_sf"/>
</dbReference>
<dbReference type="Proteomes" id="UP000183090">
    <property type="component" value="Unassembled WGS sequence"/>
</dbReference>
<organism evidence="2 4">
    <name type="scientific">Salinicoccus halodurans</name>
    <dbReference type="NCBI Taxonomy" id="407035"/>
    <lineage>
        <taxon>Bacteria</taxon>
        <taxon>Bacillati</taxon>
        <taxon>Bacillota</taxon>
        <taxon>Bacilli</taxon>
        <taxon>Bacillales</taxon>
        <taxon>Staphylococcaceae</taxon>
        <taxon>Salinicoccus</taxon>
    </lineage>
</organism>
<proteinExistence type="predicted"/>
<evidence type="ECO:0008006" key="5">
    <source>
        <dbReference type="Google" id="ProtNLM"/>
    </source>
</evidence>
<dbReference type="EMBL" id="FOTB01000004">
    <property type="protein sequence ID" value="SFK82994.1"/>
    <property type="molecule type" value="Genomic_DNA"/>
</dbReference>
<sequence>MGSKTLKTGNGNLWKGRRPIPGKLYLTETILHHVPNFSAFHRTERTVELGDIESVETGTTMAYGIVPLPNEIIVVLKDGEVLKYIVNGRKKWKKAIEEAAGKY</sequence>
<dbReference type="OrthoDB" id="2085436at2"/>
<reference evidence="2 4" key="3">
    <citation type="submission" date="2016-10" db="EMBL/GenBank/DDBJ databases">
        <authorList>
            <person name="Varghese N."/>
            <person name="Submissions S."/>
        </authorList>
    </citation>
    <scope>NUCLEOTIDE SEQUENCE [LARGE SCALE GENOMIC DNA]</scope>
    <source>
        <strain evidence="2 4">CGMCC 1.6501</strain>
    </source>
</reference>
<evidence type="ECO:0000313" key="4">
    <source>
        <dbReference type="Proteomes" id="UP000183090"/>
    </source>
</evidence>
<reference evidence="1 3" key="1">
    <citation type="journal article" date="2015" name="Int. J. Syst. Evol. Microbiol.">
        <title>Complete genome sequence of Salinicoccus halodurans H3B36, isolated from the Qaidam Basin in China.</title>
        <authorList>
            <person name="Jiang K."/>
            <person name="Xue Y."/>
            <person name="Ma Y."/>
        </authorList>
    </citation>
    <scope>NUCLEOTIDE SEQUENCE [LARGE SCALE GENOMIC DNA]</scope>
    <source>
        <strain evidence="1 3">H3B36</strain>
    </source>
</reference>
<protein>
    <recommendedName>
        <fullName evidence="5">GRAM domain-containing protein</fullName>
    </recommendedName>
</protein>
<dbReference type="Gene3D" id="2.30.29.30">
    <property type="entry name" value="Pleckstrin-homology domain (PH domain)/Phosphotyrosine-binding domain (PTB)"/>
    <property type="match status" value="1"/>
</dbReference>